<comment type="caution">
    <text evidence="12">The sequence shown here is derived from an EMBL/GenBank/DDBJ whole genome shotgun (WGS) entry which is preliminary data.</text>
</comment>
<dbReference type="InterPro" id="IPR017871">
    <property type="entry name" value="ABC_transporter-like_CS"/>
</dbReference>
<evidence type="ECO:0000256" key="8">
    <source>
        <dbReference type="ARBA" id="ARBA00023136"/>
    </source>
</evidence>
<dbReference type="PROSITE" id="PS50893">
    <property type="entry name" value="ABC_TRANSPORTER_2"/>
    <property type="match status" value="1"/>
</dbReference>
<dbReference type="GO" id="GO:0016887">
    <property type="term" value="F:ATP hydrolysis activity"/>
    <property type="evidence" value="ECO:0007669"/>
    <property type="project" value="InterPro"/>
</dbReference>
<dbReference type="CDD" id="cd03254">
    <property type="entry name" value="ABCC_Glucan_exporter_like"/>
    <property type="match status" value="1"/>
</dbReference>
<dbReference type="PROSITE" id="PS00211">
    <property type="entry name" value="ABC_TRANSPORTER_1"/>
    <property type="match status" value="1"/>
</dbReference>
<evidence type="ECO:0000259" key="10">
    <source>
        <dbReference type="PROSITE" id="PS50893"/>
    </source>
</evidence>
<dbReference type="InterPro" id="IPR003439">
    <property type="entry name" value="ABC_transporter-like_ATP-bd"/>
</dbReference>
<accession>A0A931ARZ7</accession>
<dbReference type="FunFam" id="3.40.50.300:FF:000287">
    <property type="entry name" value="Multidrug ABC transporter ATP-binding protein"/>
    <property type="match status" value="1"/>
</dbReference>
<keyword evidence="3" id="KW-1003">Cell membrane</keyword>
<dbReference type="FunFam" id="1.20.1560.10:FF:000011">
    <property type="entry name" value="Multidrug ABC transporter ATP-binding protein"/>
    <property type="match status" value="1"/>
</dbReference>
<keyword evidence="6 12" id="KW-0067">ATP-binding</keyword>
<evidence type="ECO:0000256" key="1">
    <source>
        <dbReference type="ARBA" id="ARBA00004651"/>
    </source>
</evidence>
<dbReference type="InterPro" id="IPR027417">
    <property type="entry name" value="P-loop_NTPase"/>
</dbReference>
<dbReference type="GO" id="GO:0005886">
    <property type="term" value="C:plasma membrane"/>
    <property type="evidence" value="ECO:0007669"/>
    <property type="project" value="UniProtKB-SubCell"/>
</dbReference>
<feature type="transmembrane region" description="Helical" evidence="9">
    <location>
        <begin position="270"/>
        <end position="288"/>
    </location>
</feature>
<dbReference type="GO" id="GO:0015421">
    <property type="term" value="F:ABC-type oligopeptide transporter activity"/>
    <property type="evidence" value="ECO:0007669"/>
    <property type="project" value="TreeGrafter"/>
</dbReference>
<keyword evidence="2" id="KW-0813">Transport</keyword>
<evidence type="ECO:0000256" key="3">
    <source>
        <dbReference type="ARBA" id="ARBA00022475"/>
    </source>
</evidence>
<reference evidence="12" key="1">
    <citation type="submission" date="2020-11" db="EMBL/GenBank/DDBJ databases">
        <title>Halonatronomonas betainensis gen. nov., sp. nov. a novel haloalkaliphilic representative of the family Halanaerobiacae capable of betaine degradation.</title>
        <authorList>
            <person name="Boltyanskaya Y."/>
            <person name="Kevbrin V."/>
            <person name="Detkova E."/>
            <person name="Grouzdev D.S."/>
            <person name="Koziaeva V."/>
            <person name="Zhilina T."/>
        </authorList>
    </citation>
    <scope>NUCLEOTIDE SEQUENCE</scope>
    <source>
        <strain evidence="12">Z-7014</strain>
    </source>
</reference>
<evidence type="ECO:0000259" key="11">
    <source>
        <dbReference type="PROSITE" id="PS50929"/>
    </source>
</evidence>
<evidence type="ECO:0000256" key="5">
    <source>
        <dbReference type="ARBA" id="ARBA00022741"/>
    </source>
</evidence>
<evidence type="ECO:0000256" key="4">
    <source>
        <dbReference type="ARBA" id="ARBA00022692"/>
    </source>
</evidence>
<keyword evidence="13" id="KW-1185">Reference proteome</keyword>
<dbReference type="SMART" id="SM00382">
    <property type="entry name" value="AAA"/>
    <property type="match status" value="1"/>
</dbReference>
<dbReference type="InterPro" id="IPR003593">
    <property type="entry name" value="AAA+_ATPase"/>
</dbReference>
<dbReference type="Proteomes" id="UP000621436">
    <property type="component" value="Unassembled WGS sequence"/>
</dbReference>
<name>A0A931ARZ7_9FIRM</name>
<dbReference type="Gene3D" id="3.40.50.300">
    <property type="entry name" value="P-loop containing nucleotide triphosphate hydrolases"/>
    <property type="match status" value="1"/>
</dbReference>
<keyword evidence="5" id="KW-0547">Nucleotide-binding</keyword>
<dbReference type="PANTHER" id="PTHR43394:SF1">
    <property type="entry name" value="ATP-BINDING CASSETTE SUB-FAMILY B MEMBER 10, MITOCHONDRIAL"/>
    <property type="match status" value="1"/>
</dbReference>
<organism evidence="12 13">
    <name type="scientific">Halonatronomonas betaini</name>
    <dbReference type="NCBI Taxonomy" id="2778430"/>
    <lineage>
        <taxon>Bacteria</taxon>
        <taxon>Bacillati</taxon>
        <taxon>Bacillota</taxon>
        <taxon>Clostridia</taxon>
        <taxon>Halanaerobiales</taxon>
        <taxon>Halarsenatibacteraceae</taxon>
        <taxon>Halonatronomonas</taxon>
    </lineage>
</organism>
<dbReference type="InterPro" id="IPR036640">
    <property type="entry name" value="ABC1_TM_sf"/>
</dbReference>
<dbReference type="RefSeq" id="WP_270454988.1">
    <property type="nucleotide sequence ID" value="NZ_JADPIE010000008.1"/>
</dbReference>
<evidence type="ECO:0000313" key="13">
    <source>
        <dbReference type="Proteomes" id="UP000621436"/>
    </source>
</evidence>
<dbReference type="PANTHER" id="PTHR43394">
    <property type="entry name" value="ATP-DEPENDENT PERMEASE MDL1, MITOCHONDRIAL"/>
    <property type="match status" value="1"/>
</dbReference>
<evidence type="ECO:0000256" key="9">
    <source>
        <dbReference type="SAM" id="Phobius"/>
    </source>
</evidence>
<dbReference type="GO" id="GO:0005524">
    <property type="term" value="F:ATP binding"/>
    <property type="evidence" value="ECO:0007669"/>
    <property type="project" value="UniProtKB-KW"/>
</dbReference>
<feature type="domain" description="ABC transmembrane type-1" evidence="11">
    <location>
        <begin position="34"/>
        <end position="413"/>
    </location>
</feature>
<dbReference type="InterPro" id="IPR039421">
    <property type="entry name" value="Type_1_exporter"/>
</dbReference>
<dbReference type="SUPFAM" id="SSF90123">
    <property type="entry name" value="ABC transporter transmembrane region"/>
    <property type="match status" value="1"/>
</dbReference>
<dbReference type="PROSITE" id="PS50929">
    <property type="entry name" value="ABC_TM1F"/>
    <property type="match status" value="1"/>
</dbReference>
<keyword evidence="4 9" id="KW-0812">Transmembrane</keyword>
<feature type="transmembrane region" description="Helical" evidence="9">
    <location>
        <begin position="245"/>
        <end position="264"/>
    </location>
</feature>
<comment type="subcellular location">
    <subcellularLocation>
        <location evidence="1">Cell membrane</location>
        <topology evidence="1">Multi-pass membrane protein</topology>
    </subcellularLocation>
</comment>
<evidence type="ECO:0000313" key="12">
    <source>
        <dbReference type="EMBL" id="MBF8437928.1"/>
    </source>
</evidence>
<feature type="transmembrane region" description="Helical" evidence="9">
    <location>
        <begin position="164"/>
        <end position="187"/>
    </location>
</feature>
<feature type="transmembrane region" description="Helical" evidence="9">
    <location>
        <begin position="348"/>
        <end position="372"/>
    </location>
</feature>
<feature type="transmembrane region" description="Helical" evidence="9">
    <location>
        <begin position="29"/>
        <end position="46"/>
    </location>
</feature>
<keyword evidence="8 9" id="KW-0472">Membrane</keyword>
<dbReference type="EMBL" id="JADPIE010000008">
    <property type="protein sequence ID" value="MBF8437928.1"/>
    <property type="molecule type" value="Genomic_DNA"/>
</dbReference>
<dbReference type="Pfam" id="PF00005">
    <property type="entry name" value="ABC_tran"/>
    <property type="match status" value="1"/>
</dbReference>
<evidence type="ECO:0000256" key="6">
    <source>
        <dbReference type="ARBA" id="ARBA00022840"/>
    </source>
</evidence>
<dbReference type="AlphaFoldDB" id="A0A931ARZ7"/>
<sequence length="700" mass="81367">MRDFRKEEEIEKAYDSKLMKRLLRYAQPYWKILLLCIILLLFVTGVELARPYLIRVAIDEHINVMNHAQVVMNEPPAEDVEYVEFRGNYLVRERLLETEYPDLERWQIIRDDGQSFIMEDFHRTPSDIEVGEDGTGYYAEFNGQTRRLTQLADQEYSDFREQDYTGLTGIALFLLSIMIVGFFLNYLQVYILNKTSQRIIFNMRHEVFTHLQKMSLSYFDNNPVGRLVTRVTNDTETLNEMYTGVLVNLFKDLFMLLGIIIIMFSLNAQLALSTFAVLPLVIVVAAFFRKYAREAYRKVRVKLARINSTISENISGMKIIQLFNQQKRKLNEFKKINNEYFDATMRHIFVYAIFRPSMDLLYSLALAILIWYGGGRVVTSALEFGILYAFTDYIRRFFQPINDLTEKYNILQSAMASSERIFKILDTEEDISEPAEPVKLPDRLEGRIEFDDVDFSYDGEEWVLRDINLEIEPGETIALVGATGAGKSSIIKLLSRFYDIQKGSIKIDGTDIRKYPRHELRRHIGVVLQEVFLFTGTVADNITLHRDDISQEEIVEAAEYVNADKFITKLKNGYKHKVTERGSTFSAGEKQLIAFARTLAYDPDILVLDEATANIDTETELLIQDALYKLTENRTTIVIAHRLSTIQHADRIVVLHKGRIREIGDHQELLDQEGIYHDLYQLQYKDQLLQNREDLKKKSS</sequence>
<evidence type="ECO:0000256" key="2">
    <source>
        <dbReference type="ARBA" id="ARBA00022448"/>
    </source>
</evidence>
<dbReference type="CDD" id="cd18544">
    <property type="entry name" value="ABC_6TM_TmrA_like"/>
    <property type="match status" value="1"/>
</dbReference>
<proteinExistence type="predicted"/>
<evidence type="ECO:0000256" key="7">
    <source>
        <dbReference type="ARBA" id="ARBA00022989"/>
    </source>
</evidence>
<gene>
    <name evidence="12" type="ORF">I0Q91_12610</name>
</gene>
<keyword evidence="7 9" id="KW-1133">Transmembrane helix</keyword>
<dbReference type="Gene3D" id="1.20.1560.10">
    <property type="entry name" value="ABC transporter type 1, transmembrane domain"/>
    <property type="match status" value="1"/>
</dbReference>
<dbReference type="SUPFAM" id="SSF52540">
    <property type="entry name" value="P-loop containing nucleoside triphosphate hydrolases"/>
    <property type="match status" value="1"/>
</dbReference>
<feature type="domain" description="ABC transporter" evidence="10">
    <location>
        <begin position="448"/>
        <end position="682"/>
    </location>
</feature>
<protein>
    <submittedName>
        <fullName evidence="12">ABC transporter ATP-binding protein</fullName>
    </submittedName>
</protein>
<dbReference type="Pfam" id="PF00664">
    <property type="entry name" value="ABC_membrane"/>
    <property type="match status" value="1"/>
</dbReference>
<dbReference type="InterPro" id="IPR011527">
    <property type="entry name" value="ABC1_TM_dom"/>
</dbReference>